<dbReference type="OrthoDB" id="9791637at2"/>
<dbReference type="PANTHER" id="PTHR36440">
    <property type="entry name" value="PUTATIVE (AFU_ORTHOLOGUE AFUA_8G07350)-RELATED"/>
    <property type="match status" value="1"/>
</dbReference>
<comment type="caution">
    <text evidence="2">The sequence shown here is derived from an EMBL/GenBank/DDBJ whole genome shotgun (WGS) entry which is preliminary data.</text>
</comment>
<evidence type="ECO:0000259" key="1">
    <source>
        <dbReference type="Pfam" id="PF07883"/>
    </source>
</evidence>
<dbReference type="Proteomes" id="UP000005143">
    <property type="component" value="Unassembled WGS sequence"/>
</dbReference>
<dbReference type="EMBL" id="AGUD01000142">
    <property type="protein sequence ID" value="EHN11161.1"/>
    <property type="molecule type" value="Genomic_DNA"/>
</dbReference>
<dbReference type="PANTHER" id="PTHR36440:SF1">
    <property type="entry name" value="PUTATIVE (AFU_ORTHOLOGUE AFUA_8G07350)-RELATED"/>
    <property type="match status" value="1"/>
</dbReference>
<dbReference type="InterPro" id="IPR053146">
    <property type="entry name" value="QDO-like"/>
</dbReference>
<dbReference type="InterPro" id="IPR014710">
    <property type="entry name" value="RmlC-like_jellyroll"/>
</dbReference>
<name>H0E582_9ACTN</name>
<dbReference type="Gene3D" id="2.60.120.10">
    <property type="entry name" value="Jelly Rolls"/>
    <property type="match status" value="1"/>
</dbReference>
<evidence type="ECO:0000313" key="3">
    <source>
        <dbReference type="Proteomes" id="UP000005143"/>
    </source>
</evidence>
<accession>H0E582</accession>
<organism evidence="2 3">
    <name type="scientific">Patulibacter medicamentivorans</name>
    <dbReference type="NCBI Taxonomy" id="1097667"/>
    <lineage>
        <taxon>Bacteria</taxon>
        <taxon>Bacillati</taxon>
        <taxon>Actinomycetota</taxon>
        <taxon>Thermoleophilia</taxon>
        <taxon>Solirubrobacterales</taxon>
        <taxon>Patulibacteraceae</taxon>
        <taxon>Patulibacter</taxon>
    </lineage>
</organism>
<gene>
    <name evidence="2" type="ORF">PAI11_19710</name>
</gene>
<dbReference type="PATRIC" id="fig|1097667.3.peg.1955"/>
<dbReference type="Pfam" id="PF07883">
    <property type="entry name" value="Cupin_2"/>
    <property type="match status" value="1"/>
</dbReference>
<dbReference type="InterPro" id="IPR013096">
    <property type="entry name" value="Cupin_2"/>
</dbReference>
<dbReference type="InterPro" id="IPR011051">
    <property type="entry name" value="RmlC_Cupin_sf"/>
</dbReference>
<feature type="domain" description="Cupin type-2" evidence="1">
    <location>
        <begin position="45"/>
        <end position="111"/>
    </location>
</feature>
<keyword evidence="3" id="KW-1185">Reference proteome</keyword>
<evidence type="ECO:0000313" key="2">
    <source>
        <dbReference type="EMBL" id="EHN11161.1"/>
    </source>
</evidence>
<sequence length="152" mass="15806">MSQIAPVVVLPGEGHAVEGPAGGPLTFKVRGEQTGGALTALENVIAPGDGPPLHTHGAEDEAWYVIDGALRFRLGDEVADAPAGSFVFVPRGTPHCFQNAGERPARILVLFTPSGMERFFDRFAALPAFDPSAFSTLGAEAGMDVVGPPLRG</sequence>
<proteinExistence type="predicted"/>
<protein>
    <submittedName>
        <fullName evidence="2">Putative cupin domain protein</fullName>
    </submittedName>
</protein>
<reference evidence="2 3" key="1">
    <citation type="journal article" date="2013" name="Biodegradation">
        <title>Quantitative proteomic analysis of ibuprofen-degrading Patulibacter sp. strain I11.</title>
        <authorList>
            <person name="Almeida B."/>
            <person name="Kjeldal H."/>
            <person name="Lolas I."/>
            <person name="Knudsen A.D."/>
            <person name="Carvalho G."/>
            <person name="Nielsen K.L."/>
            <person name="Barreto Crespo M.T."/>
            <person name="Stensballe A."/>
            <person name="Nielsen J.L."/>
        </authorList>
    </citation>
    <scope>NUCLEOTIDE SEQUENCE [LARGE SCALE GENOMIC DNA]</scope>
    <source>
        <strain evidence="2 3">I11</strain>
    </source>
</reference>
<dbReference type="RefSeq" id="WP_007574063.1">
    <property type="nucleotide sequence ID" value="NZ_AGUD01000142.1"/>
</dbReference>
<dbReference type="AlphaFoldDB" id="H0E582"/>
<dbReference type="SUPFAM" id="SSF51182">
    <property type="entry name" value="RmlC-like cupins"/>
    <property type="match status" value="1"/>
</dbReference>